<organism evidence="1">
    <name type="scientific">Podoviridae sp. ct8Lf7</name>
    <dbReference type="NCBI Taxonomy" id="2827723"/>
    <lineage>
        <taxon>Viruses</taxon>
        <taxon>Duplodnaviria</taxon>
        <taxon>Heunggongvirae</taxon>
        <taxon>Uroviricota</taxon>
        <taxon>Caudoviricetes</taxon>
    </lineage>
</organism>
<evidence type="ECO:0000313" key="1">
    <source>
        <dbReference type="EMBL" id="DAF44474.1"/>
    </source>
</evidence>
<proteinExistence type="predicted"/>
<name>A0A8S5S1B3_9CAUD</name>
<protein>
    <submittedName>
        <fullName evidence="1">Uncharacterized protein</fullName>
    </submittedName>
</protein>
<dbReference type="EMBL" id="BK032511">
    <property type="protein sequence ID" value="DAF44474.1"/>
    <property type="molecule type" value="Genomic_DNA"/>
</dbReference>
<reference evidence="1" key="1">
    <citation type="journal article" date="2021" name="Proc. Natl. Acad. Sci. U.S.A.">
        <title>A Catalog of Tens of Thousands of Viruses from Human Metagenomes Reveals Hidden Associations with Chronic Diseases.</title>
        <authorList>
            <person name="Tisza M.J."/>
            <person name="Buck C.B."/>
        </authorList>
    </citation>
    <scope>NUCLEOTIDE SEQUENCE</scope>
    <source>
        <strain evidence="1">Ct8Lf7</strain>
    </source>
</reference>
<sequence>MSEGKLTMFGKSFTTVGSTDANFLIRTKGDLKV</sequence>
<accession>A0A8S5S1B3</accession>